<evidence type="ECO:0000313" key="1">
    <source>
        <dbReference type="EMBL" id="RIN11413.1"/>
    </source>
</evidence>
<dbReference type="Proteomes" id="UP000285567">
    <property type="component" value="Unassembled WGS sequence"/>
</dbReference>
<dbReference type="OrthoDB" id="9923176at2"/>
<reference evidence="1 2" key="1">
    <citation type="journal article" date="2016" name="Front. Microbiol.">
        <title>Comprehensive Phylogenetic Analysis of Bovine Non-aureus Staphylococci Species Based on Whole-Genome Sequencing.</title>
        <authorList>
            <person name="Naushad S."/>
            <person name="Barkema H.W."/>
            <person name="Luby C."/>
            <person name="Condas L.A."/>
            <person name="Nobrega D.B."/>
            <person name="Carson D.A."/>
            <person name="De Buck J."/>
        </authorList>
    </citation>
    <scope>NUCLEOTIDE SEQUENCE [LARGE SCALE GENOMIC DNA]</scope>
    <source>
        <strain evidence="1 2">SNUC 102</strain>
    </source>
</reference>
<dbReference type="EMBL" id="QXUL01000021">
    <property type="protein sequence ID" value="RIN11413.1"/>
    <property type="molecule type" value="Genomic_DNA"/>
</dbReference>
<evidence type="ECO:0000313" key="2">
    <source>
        <dbReference type="Proteomes" id="UP000285567"/>
    </source>
</evidence>
<dbReference type="RefSeq" id="WP_047172552.1">
    <property type="nucleotide sequence ID" value="NZ_LN554884.1"/>
</dbReference>
<name>A0A418IPL7_STAXY</name>
<proteinExistence type="predicted"/>
<gene>
    <name evidence="1" type="ORF">BU097_05505</name>
</gene>
<sequence length="94" mass="10826">MHKHRLLNIVTDLNIKLAHSDIEGHVIFKQFDGSELGVAFTHFSDYYEKGYASMYIFDHHTVVDALEIFNDIKQIMAGERLVTDERNSDISNQA</sequence>
<dbReference type="KEGG" id="sxo:SXYL_01780"/>
<accession>A0A418IPL7</accession>
<protein>
    <submittedName>
        <fullName evidence="1">Uncharacterized protein</fullName>
    </submittedName>
</protein>
<comment type="caution">
    <text evidence="1">The sequence shown here is derived from an EMBL/GenBank/DDBJ whole genome shotgun (WGS) entry which is preliminary data.</text>
</comment>
<dbReference type="AlphaFoldDB" id="A0A418IPL7"/>
<organism evidence="1 2">
    <name type="scientific">Staphylococcus xylosus</name>
    <dbReference type="NCBI Taxonomy" id="1288"/>
    <lineage>
        <taxon>Bacteria</taxon>
        <taxon>Bacillati</taxon>
        <taxon>Bacillota</taxon>
        <taxon>Bacilli</taxon>
        <taxon>Bacillales</taxon>
        <taxon>Staphylococcaceae</taxon>
        <taxon>Staphylococcus</taxon>
    </lineage>
</organism>
<keyword evidence="2" id="KW-1185">Reference proteome</keyword>